<dbReference type="WBParaSite" id="Csp11.Scaffold585.g4820.t1">
    <property type="protein sequence ID" value="Csp11.Scaffold585.g4820.t1"/>
    <property type="gene ID" value="Csp11.Scaffold585.g4820"/>
</dbReference>
<name>A0A1I7TDD5_9PELO</name>
<dbReference type="AlphaFoldDB" id="A0A1I7TDD5"/>
<feature type="compositionally biased region" description="Low complexity" evidence="1">
    <location>
        <begin position="13"/>
        <end position="27"/>
    </location>
</feature>
<feature type="compositionally biased region" description="Polar residues" evidence="1">
    <location>
        <begin position="28"/>
        <end position="50"/>
    </location>
</feature>
<feature type="compositionally biased region" description="Low complexity" evidence="1">
    <location>
        <begin position="53"/>
        <end position="64"/>
    </location>
</feature>
<feature type="compositionally biased region" description="Polar residues" evidence="1">
    <location>
        <begin position="1"/>
        <end position="12"/>
    </location>
</feature>
<dbReference type="eggNOG" id="KOG1626">
    <property type="taxonomic scope" value="Eukaryota"/>
</dbReference>
<protein>
    <submittedName>
        <fullName evidence="3">Cytospin-A</fullName>
    </submittedName>
</protein>
<sequence length="118" mass="12380">MGCAASQENAIGTVSSSSNTTTTSANNDPQKWASSRTPQASHPINNNLTKIASIHSSSTDSGSSKAAQIHSPRGSLTTAFSTSSSGVQRKMSANSDRSLHTRLRDIVAFYVCVLLSYS</sequence>
<feature type="compositionally biased region" description="Polar residues" evidence="1">
    <location>
        <begin position="74"/>
        <end position="96"/>
    </location>
</feature>
<keyword evidence="2" id="KW-1185">Reference proteome</keyword>
<evidence type="ECO:0000256" key="1">
    <source>
        <dbReference type="SAM" id="MobiDB-lite"/>
    </source>
</evidence>
<dbReference type="STRING" id="1561998.A0A1I7TDD5"/>
<evidence type="ECO:0000313" key="3">
    <source>
        <dbReference type="WBParaSite" id="Csp11.Scaffold585.g4820.t1"/>
    </source>
</evidence>
<organism evidence="2 3">
    <name type="scientific">Caenorhabditis tropicalis</name>
    <dbReference type="NCBI Taxonomy" id="1561998"/>
    <lineage>
        <taxon>Eukaryota</taxon>
        <taxon>Metazoa</taxon>
        <taxon>Ecdysozoa</taxon>
        <taxon>Nematoda</taxon>
        <taxon>Chromadorea</taxon>
        <taxon>Rhabditida</taxon>
        <taxon>Rhabditina</taxon>
        <taxon>Rhabditomorpha</taxon>
        <taxon>Rhabditoidea</taxon>
        <taxon>Rhabditidae</taxon>
        <taxon>Peloderinae</taxon>
        <taxon>Caenorhabditis</taxon>
    </lineage>
</organism>
<proteinExistence type="predicted"/>
<feature type="region of interest" description="Disordered" evidence="1">
    <location>
        <begin position="1"/>
        <end position="98"/>
    </location>
</feature>
<accession>A0A1I7TDD5</accession>
<evidence type="ECO:0000313" key="2">
    <source>
        <dbReference type="Proteomes" id="UP000095282"/>
    </source>
</evidence>
<reference evidence="3" key="1">
    <citation type="submission" date="2016-11" db="UniProtKB">
        <authorList>
            <consortium name="WormBaseParasite"/>
        </authorList>
    </citation>
    <scope>IDENTIFICATION</scope>
</reference>
<dbReference type="Proteomes" id="UP000095282">
    <property type="component" value="Unplaced"/>
</dbReference>